<dbReference type="GO" id="GO:0046872">
    <property type="term" value="F:metal ion binding"/>
    <property type="evidence" value="ECO:0007669"/>
    <property type="project" value="UniProtKB-KW"/>
</dbReference>
<keyword evidence="3" id="KW-0479">Metal-binding</keyword>
<dbReference type="RefSeq" id="WP_102331349.1">
    <property type="nucleotide sequence ID" value="NZ_CP058566.2"/>
</dbReference>
<keyword evidence="7" id="KW-1185">Reference proteome</keyword>
<dbReference type="InterPro" id="IPR009056">
    <property type="entry name" value="Cyt_c-like_dom"/>
</dbReference>
<gene>
    <name evidence="6" type="ORF">JP09_000080</name>
</gene>
<keyword evidence="1" id="KW-0813">Transport</keyword>
<keyword evidence="5" id="KW-0408">Iron</keyword>
<accession>A0A2P5P9Y1</accession>
<evidence type="ECO:0000313" key="7">
    <source>
        <dbReference type="Proteomes" id="UP000235653"/>
    </source>
</evidence>
<dbReference type="Proteomes" id="UP000235653">
    <property type="component" value="Unassembled WGS sequence"/>
</dbReference>
<comment type="caution">
    <text evidence="6">The sequence shown here is derived from an EMBL/GenBank/DDBJ whole genome shotgun (WGS) entry which is preliminary data.</text>
</comment>
<dbReference type="Gene3D" id="1.10.760.10">
    <property type="entry name" value="Cytochrome c-like domain"/>
    <property type="match status" value="1"/>
</dbReference>
<proteinExistence type="predicted"/>
<evidence type="ECO:0000256" key="4">
    <source>
        <dbReference type="ARBA" id="ARBA00022982"/>
    </source>
</evidence>
<evidence type="ECO:0000256" key="1">
    <source>
        <dbReference type="ARBA" id="ARBA00022448"/>
    </source>
</evidence>
<dbReference type="GO" id="GO:0020037">
    <property type="term" value="F:heme binding"/>
    <property type="evidence" value="ECO:0007669"/>
    <property type="project" value="InterPro"/>
</dbReference>
<dbReference type="SUPFAM" id="SSF46626">
    <property type="entry name" value="Cytochrome c"/>
    <property type="match status" value="1"/>
</dbReference>
<dbReference type="GO" id="GO:0009055">
    <property type="term" value="F:electron transfer activity"/>
    <property type="evidence" value="ECO:0007669"/>
    <property type="project" value="InterPro"/>
</dbReference>
<protein>
    <submittedName>
        <fullName evidence="6">Uncharacterized protein</fullName>
    </submittedName>
</protein>
<sequence>MKKIAPFFLVLALVFFGFGCGSTPTTGSTPPGTTTTSSGNTYQALANQGQGVYANKCVACHGANGQGTGVGPALWGSSYQPGIYNGGTLFAPNGQAMLNFISSSMPLNAPGSLSHSEAVNVLCYLLIQDNQITPSSTFDEGQLSTLSLK</sequence>
<dbReference type="PROSITE" id="PS51007">
    <property type="entry name" value="CYTC"/>
    <property type="match status" value="1"/>
</dbReference>
<dbReference type="OrthoDB" id="9779283at2"/>
<evidence type="ECO:0000256" key="3">
    <source>
        <dbReference type="ARBA" id="ARBA00022723"/>
    </source>
</evidence>
<evidence type="ECO:0000256" key="2">
    <source>
        <dbReference type="ARBA" id="ARBA00022617"/>
    </source>
</evidence>
<dbReference type="EMBL" id="JQAN02000001">
    <property type="protein sequence ID" value="PPD59116.1"/>
    <property type="molecule type" value="Genomic_DNA"/>
</dbReference>
<dbReference type="Pfam" id="PF00034">
    <property type="entry name" value="Cytochrom_C"/>
    <property type="match status" value="1"/>
</dbReference>
<dbReference type="PANTHER" id="PTHR37823">
    <property type="entry name" value="CYTOCHROME C-553-LIKE"/>
    <property type="match status" value="1"/>
</dbReference>
<organism evidence="6 7">
    <name type="scientific">Dehalogenimonas etheniformans</name>
    <dbReference type="NCBI Taxonomy" id="1536648"/>
    <lineage>
        <taxon>Bacteria</taxon>
        <taxon>Bacillati</taxon>
        <taxon>Chloroflexota</taxon>
        <taxon>Dehalococcoidia</taxon>
        <taxon>Dehalococcoidales</taxon>
        <taxon>Dehalococcoidaceae</taxon>
        <taxon>Dehalogenimonas</taxon>
    </lineage>
</organism>
<keyword evidence="2" id="KW-0349">Heme</keyword>
<dbReference type="InterPro" id="IPR036909">
    <property type="entry name" value="Cyt_c-like_dom_sf"/>
</dbReference>
<keyword evidence="4" id="KW-0249">Electron transport</keyword>
<dbReference type="InterPro" id="IPR051811">
    <property type="entry name" value="Cytochrome_c550/c551-like"/>
</dbReference>
<evidence type="ECO:0000256" key="5">
    <source>
        <dbReference type="ARBA" id="ARBA00023004"/>
    </source>
</evidence>
<dbReference type="PROSITE" id="PS51257">
    <property type="entry name" value="PROKAR_LIPOPROTEIN"/>
    <property type="match status" value="1"/>
</dbReference>
<name>A0A2P5P9Y1_9CHLR</name>
<reference evidence="6 7" key="1">
    <citation type="journal article" date="2017" name="ISME J.">
        <title>Grape pomace compost harbors organohalide-respiring Dehalogenimonas species with novel reductive dehalogenase genes.</title>
        <authorList>
            <person name="Yang Y."/>
            <person name="Higgins S.A."/>
            <person name="Yan J."/>
            <person name="Simsir B."/>
            <person name="Chourey K."/>
            <person name="Iyer R."/>
            <person name="Hettich R.L."/>
            <person name="Baldwin B."/>
            <person name="Ogles D.M."/>
            <person name="Loffler F.E."/>
        </authorList>
    </citation>
    <scope>NUCLEOTIDE SEQUENCE [LARGE SCALE GENOMIC DNA]</scope>
    <source>
        <strain evidence="6 7">GP</strain>
    </source>
</reference>
<dbReference type="PANTHER" id="PTHR37823:SF1">
    <property type="entry name" value="CYTOCHROME C-553-LIKE"/>
    <property type="match status" value="1"/>
</dbReference>
<evidence type="ECO:0000313" key="6">
    <source>
        <dbReference type="EMBL" id="PPD59116.1"/>
    </source>
</evidence>
<dbReference type="AlphaFoldDB" id="A0A2P5P9Y1"/>